<feature type="transmembrane region" description="Helical" evidence="1">
    <location>
        <begin position="108"/>
        <end position="128"/>
    </location>
</feature>
<keyword evidence="1" id="KW-1133">Transmembrane helix</keyword>
<feature type="transmembrane region" description="Helical" evidence="1">
    <location>
        <begin position="78"/>
        <end position="102"/>
    </location>
</feature>
<name>A0A1W6JZA8_9CREN</name>
<dbReference type="InterPro" id="IPR036388">
    <property type="entry name" value="WH-like_DNA-bd_sf"/>
</dbReference>
<dbReference type="OrthoDB" id="9395at2157"/>
<dbReference type="KEGG" id="aman:B6F84_06205"/>
<dbReference type="EMBL" id="CP020477">
    <property type="protein sequence ID" value="ARM75671.1"/>
    <property type="molecule type" value="Genomic_DNA"/>
</dbReference>
<gene>
    <name evidence="2" type="ORF">B6F84_06205</name>
</gene>
<dbReference type="Pfam" id="PF12840">
    <property type="entry name" value="HTH_20"/>
    <property type="match status" value="1"/>
</dbReference>
<keyword evidence="1" id="KW-0812">Transmembrane</keyword>
<evidence type="ECO:0000256" key="1">
    <source>
        <dbReference type="SAM" id="Phobius"/>
    </source>
</evidence>
<dbReference type="SUPFAM" id="SSF46785">
    <property type="entry name" value="Winged helix' DNA-binding domain"/>
    <property type="match status" value="1"/>
</dbReference>
<keyword evidence="3" id="KW-1185">Reference proteome</keyword>
<evidence type="ECO:0000313" key="2">
    <source>
        <dbReference type="EMBL" id="ARM75671.1"/>
    </source>
</evidence>
<dbReference type="AlphaFoldDB" id="A0A1W6JZA8"/>
<dbReference type="CDD" id="cd00090">
    <property type="entry name" value="HTH_ARSR"/>
    <property type="match status" value="1"/>
</dbReference>
<dbReference type="Gene3D" id="1.10.10.10">
    <property type="entry name" value="Winged helix-like DNA-binding domain superfamily/Winged helix DNA-binding domain"/>
    <property type="match status" value="1"/>
</dbReference>
<dbReference type="Proteomes" id="UP000193404">
    <property type="component" value="Chromosome"/>
</dbReference>
<evidence type="ECO:0000313" key="3">
    <source>
        <dbReference type="Proteomes" id="UP000193404"/>
    </source>
</evidence>
<sequence>MERVSSNSTRKKIYYYLLKQKSPVNIKKIQKDLNLSSVSLVYYHIRKLEEEGLVKETNEGYIVEKVVLSEFIRLYNHVIPISVFWASFFVSSLILMITFLILDRPIDGEIFGIIIVSIASAIFINDILKKYKDLIA</sequence>
<accession>A0A1W6JZA8</accession>
<dbReference type="GeneID" id="41590495"/>
<proteinExistence type="predicted"/>
<reference evidence="2 3" key="1">
    <citation type="submission" date="2017-03" db="EMBL/GenBank/DDBJ databases">
        <title>Sulfur activation and transportation mechanism of thermophilic Archaea Acidianus manzaensis YN-25.</title>
        <authorList>
            <person name="Ma Y."/>
            <person name="Yang Y."/>
            <person name="Xia J."/>
        </authorList>
    </citation>
    <scope>NUCLEOTIDE SEQUENCE [LARGE SCALE GENOMIC DNA]</scope>
    <source>
        <strain evidence="2 3">YN-25</strain>
    </source>
</reference>
<dbReference type="RefSeq" id="WP_148691444.1">
    <property type="nucleotide sequence ID" value="NZ_CP020477.1"/>
</dbReference>
<dbReference type="InterPro" id="IPR036390">
    <property type="entry name" value="WH_DNA-bd_sf"/>
</dbReference>
<keyword evidence="1" id="KW-0472">Membrane</keyword>
<protein>
    <submittedName>
        <fullName evidence="2">Transcriptional regulator</fullName>
    </submittedName>
</protein>
<dbReference type="InterPro" id="IPR011991">
    <property type="entry name" value="ArsR-like_HTH"/>
</dbReference>
<organism evidence="2 3">
    <name type="scientific">Acidianus manzaensis</name>
    <dbReference type="NCBI Taxonomy" id="282676"/>
    <lineage>
        <taxon>Archaea</taxon>
        <taxon>Thermoproteota</taxon>
        <taxon>Thermoprotei</taxon>
        <taxon>Sulfolobales</taxon>
        <taxon>Sulfolobaceae</taxon>
        <taxon>Acidianus</taxon>
    </lineage>
</organism>